<gene>
    <name evidence="1" type="ORF">GCM10023186_31880</name>
</gene>
<evidence type="ECO:0000313" key="2">
    <source>
        <dbReference type="Proteomes" id="UP001500454"/>
    </source>
</evidence>
<comment type="caution">
    <text evidence="1">The sequence shown here is derived from an EMBL/GenBank/DDBJ whole genome shotgun (WGS) entry which is preliminary data.</text>
</comment>
<name>A0ABP8J8E6_9BACT</name>
<evidence type="ECO:0000313" key="1">
    <source>
        <dbReference type="EMBL" id="GAA4386836.1"/>
    </source>
</evidence>
<accession>A0ABP8J8E6</accession>
<dbReference type="Proteomes" id="UP001500454">
    <property type="component" value="Unassembled WGS sequence"/>
</dbReference>
<keyword evidence="2" id="KW-1185">Reference proteome</keyword>
<reference evidence="2" key="1">
    <citation type="journal article" date="2019" name="Int. J. Syst. Evol. Microbiol.">
        <title>The Global Catalogue of Microorganisms (GCM) 10K type strain sequencing project: providing services to taxonomists for standard genome sequencing and annotation.</title>
        <authorList>
            <consortium name="The Broad Institute Genomics Platform"/>
            <consortium name="The Broad Institute Genome Sequencing Center for Infectious Disease"/>
            <person name="Wu L."/>
            <person name="Ma J."/>
        </authorList>
    </citation>
    <scope>NUCLEOTIDE SEQUENCE [LARGE SCALE GENOMIC DNA]</scope>
    <source>
        <strain evidence="2">JCM 17924</strain>
    </source>
</reference>
<sequence length="67" mass="7538">MRVSVSGTGTNWKQELRRVQAPTGKELVKPHLKFHGYEKVEVRETSACTAARPAPEYHYLGLARTKA</sequence>
<dbReference type="EMBL" id="BAABHA010000010">
    <property type="protein sequence ID" value="GAA4386836.1"/>
    <property type="molecule type" value="Genomic_DNA"/>
</dbReference>
<proteinExistence type="predicted"/>
<organism evidence="1 2">
    <name type="scientific">Hymenobacter koreensis</name>
    <dbReference type="NCBI Taxonomy" id="1084523"/>
    <lineage>
        <taxon>Bacteria</taxon>
        <taxon>Pseudomonadati</taxon>
        <taxon>Bacteroidota</taxon>
        <taxon>Cytophagia</taxon>
        <taxon>Cytophagales</taxon>
        <taxon>Hymenobacteraceae</taxon>
        <taxon>Hymenobacter</taxon>
    </lineage>
</organism>
<protein>
    <submittedName>
        <fullName evidence="1">Uncharacterized protein</fullName>
    </submittedName>
</protein>